<dbReference type="InterPro" id="IPR007110">
    <property type="entry name" value="Ig-like_dom"/>
</dbReference>
<dbReference type="Gene3D" id="1.25.10.10">
    <property type="entry name" value="Leucine-rich Repeat Variant"/>
    <property type="match status" value="1"/>
</dbReference>
<protein>
    <submittedName>
        <fullName evidence="3">HEAT repeat-containing protein 4 isoform X1</fullName>
    </submittedName>
</protein>
<dbReference type="InterPro" id="IPR016024">
    <property type="entry name" value="ARM-type_fold"/>
</dbReference>
<evidence type="ECO:0000256" key="1">
    <source>
        <dbReference type="SAM" id="MobiDB-lite"/>
    </source>
</evidence>
<sequence length="637" mass="71869">MTTDEDAQSLSGVTRVSRRQVLGGGEESGRMRGAAGLKFVEKIQRLRRRITPPTVRIVHSGQACNVEEERYSERVYTIREGETLELQCLVTGHPRPQIRWTKTAGGASDRQGDSSLHNETLKIQTITRHQGGRYYCKAENGLGSPAIRSIRVDVYYLDDPVITVHQSVGEAKEQFYFERTVFLRCVANSNPPVHYTWRRGREVLTQGSDSGVEIYEPFFTQTELQVTWIHVEPSPVQPPFTLRDHSFFIRESLNRDLNDLQDQDQTGRRQSDSEGSDPDGWVAAQSEVLDGDHSRGVIQGLLGQLFHNDQPEDLDQPPDVQSVVSQLVYLSNQMPLVRSLLAEQLNSAESRTRLLSCTTLSSLKGPVNKDVVQKLIHLMWNDHSDPVQLAAAETLMKLGKVQDVHNQIRLKLEDVRGLQGRTAALNLLSSLKLTTATLLESVVSCFRDEFSAVRKQACETAASLLLKEETVVSRLLERVENDLVREVRRSALTAVGALGLSSADVQETLQRCVETEDDAELRLAACRLLQSVNMPVDKLLDFLLQRVSTESDRQVRRTMKEMLHLCDRRRQEDGCDDRFVSLQVKRLCGCRDVTDKLLLLEKLDDGKHQGRRLHPGTVSRLLSLQSRTDEDRISPDH</sequence>
<dbReference type="GO" id="GO:0030424">
    <property type="term" value="C:axon"/>
    <property type="evidence" value="ECO:0007669"/>
    <property type="project" value="TreeGrafter"/>
</dbReference>
<dbReference type="Gene3D" id="2.60.40.10">
    <property type="entry name" value="Immunoglobulins"/>
    <property type="match status" value="1"/>
</dbReference>
<dbReference type="SMART" id="SM00409">
    <property type="entry name" value="IG"/>
    <property type="match status" value="1"/>
</dbReference>
<dbReference type="PANTHER" id="PTHR45080">
    <property type="entry name" value="CONTACTIN 5"/>
    <property type="match status" value="1"/>
</dbReference>
<feature type="domain" description="Ig-like" evidence="2">
    <location>
        <begin position="53"/>
        <end position="153"/>
    </location>
</feature>
<evidence type="ECO:0000313" key="3">
    <source>
        <dbReference type="EMBL" id="GLD68591.1"/>
    </source>
</evidence>
<dbReference type="GO" id="GO:0007156">
    <property type="term" value="P:homophilic cell adhesion via plasma membrane adhesion molecules"/>
    <property type="evidence" value="ECO:0007669"/>
    <property type="project" value="TreeGrafter"/>
</dbReference>
<evidence type="ECO:0000313" key="4">
    <source>
        <dbReference type="Proteomes" id="UP001279410"/>
    </source>
</evidence>
<accession>A0AAD3N9B9</accession>
<name>A0AAD3N9B9_LATJO</name>
<gene>
    <name evidence="3" type="ORF">AKAME5_001990400</name>
</gene>
<dbReference type="GO" id="GO:0005886">
    <property type="term" value="C:plasma membrane"/>
    <property type="evidence" value="ECO:0007669"/>
    <property type="project" value="TreeGrafter"/>
</dbReference>
<keyword evidence="4" id="KW-1185">Reference proteome</keyword>
<dbReference type="PANTHER" id="PTHR45080:SF35">
    <property type="entry name" value="MAM DOMAIN-CONTAINING GLYCOSYLPHOSPHATIDYLINOSITOL ANCHOR 2"/>
    <property type="match status" value="1"/>
</dbReference>
<evidence type="ECO:0000259" key="2">
    <source>
        <dbReference type="PROSITE" id="PS50835"/>
    </source>
</evidence>
<dbReference type="InterPro" id="IPR036179">
    <property type="entry name" value="Ig-like_dom_sf"/>
</dbReference>
<feature type="region of interest" description="Disordered" evidence="1">
    <location>
        <begin position="258"/>
        <end position="281"/>
    </location>
</feature>
<dbReference type="InterPro" id="IPR013783">
    <property type="entry name" value="Ig-like_fold"/>
</dbReference>
<dbReference type="Proteomes" id="UP001279410">
    <property type="component" value="Unassembled WGS sequence"/>
</dbReference>
<dbReference type="EMBL" id="BRZM01000141">
    <property type="protein sequence ID" value="GLD68591.1"/>
    <property type="molecule type" value="Genomic_DNA"/>
</dbReference>
<dbReference type="GO" id="GO:0043025">
    <property type="term" value="C:neuronal cell body"/>
    <property type="evidence" value="ECO:0007669"/>
    <property type="project" value="TreeGrafter"/>
</dbReference>
<feature type="region of interest" description="Disordered" evidence="1">
    <location>
        <begin position="1"/>
        <end position="30"/>
    </location>
</feature>
<dbReference type="GO" id="GO:0050808">
    <property type="term" value="P:synapse organization"/>
    <property type="evidence" value="ECO:0007669"/>
    <property type="project" value="TreeGrafter"/>
</dbReference>
<dbReference type="FunFam" id="2.60.40.10:FF:000240">
    <property type="entry name" value="MAM domain containing glycosylphosphatidylinositol anchor 1"/>
    <property type="match status" value="1"/>
</dbReference>
<dbReference type="PROSITE" id="PS50835">
    <property type="entry name" value="IG_LIKE"/>
    <property type="match status" value="1"/>
</dbReference>
<proteinExistence type="predicted"/>
<dbReference type="InterPro" id="IPR050958">
    <property type="entry name" value="Cell_Adh-Cytoskel_Orgn"/>
</dbReference>
<organism evidence="3 4">
    <name type="scientific">Lates japonicus</name>
    <name type="common">Japanese lates</name>
    <dbReference type="NCBI Taxonomy" id="270547"/>
    <lineage>
        <taxon>Eukaryota</taxon>
        <taxon>Metazoa</taxon>
        <taxon>Chordata</taxon>
        <taxon>Craniata</taxon>
        <taxon>Vertebrata</taxon>
        <taxon>Euteleostomi</taxon>
        <taxon>Actinopterygii</taxon>
        <taxon>Neopterygii</taxon>
        <taxon>Teleostei</taxon>
        <taxon>Neoteleostei</taxon>
        <taxon>Acanthomorphata</taxon>
        <taxon>Carangaria</taxon>
        <taxon>Carangaria incertae sedis</taxon>
        <taxon>Centropomidae</taxon>
        <taxon>Lates</taxon>
    </lineage>
</organism>
<reference evidence="3" key="1">
    <citation type="submission" date="2022-08" db="EMBL/GenBank/DDBJ databases">
        <title>Genome sequencing of akame (Lates japonicus).</title>
        <authorList>
            <person name="Hashiguchi Y."/>
            <person name="Takahashi H."/>
        </authorList>
    </citation>
    <scope>NUCLEOTIDE SEQUENCE</scope>
    <source>
        <strain evidence="3">Kochi</strain>
    </source>
</reference>
<dbReference type="Pfam" id="PF13927">
    <property type="entry name" value="Ig_3"/>
    <property type="match status" value="1"/>
</dbReference>
<dbReference type="InterPro" id="IPR003598">
    <property type="entry name" value="Ig_sub2"/>
</dbReference>
<dbReference type="GO" id="GO:0008046">
    <property type="term" value="F:axon guidance receptor activity"/>
    <property type="evidence" value="ECO:0007669"/>
    <property type="project" value="TreeGrafter"/>
</dbReference>
<dbReference type="SUPFAM" id="SSF48726">
    <property type="entry name" value="Immunoglobulin"/>
    <property type="match status" value="2"/>
</dbReference>
<dbReference type="SUPFAM" id="SSF48371">
    <property type="entry name" value="ARM repeat"/>
    <property type="match status" value="1"/>
</dbReference>
<dbReference type="SMART" id="SM00408">
    <property type="entry name" value="IGc2"/>
    <property type="match status" value="1"/>
</dbReference>
<comment type="caution">
    <text evidence="3">The sequence shown here is derived from an EMBL/GenBank/DDBJ whole genome shotgun (WGS) entry which is preliminary data.</text>
</comment>
<dbReference type="Pfam" id="PF13646">
    <property type="entry name" value="HEAT_2"/>
    <property type="match status" value="1"/>
</dbReference>
<dbReference type="InterPro" id="IPR003599">
    <property type="entry name" value="Ig_sub"/>
</dbReference>
<dbReference type="AlphaFoldDB" id="A0AAD3N9B9"/>
<dbReference type="InterPro" id="IPR011989">
    <property type="entry name" value="ARM-like"/>
</dbReference>